<dbReference type="RefSeq" id="XP_014145596.1">
    <property type="nucleotide sequence ID" value="XM_014290121.1"/>
</dbReference>
<evidence type="ECO:0000313" key="2">
    <source>
        <dbReference type="Proteomes" id="UP000054560"/>
    </source>
</evidence>
<reference evidence="1 2" key="1">
    <citation type="submission" date="2011-02" db="EMBL/GenBank/DDBJ databases">
        <title>The Genome Sequence of Sphaeroforma arctica JP610.</title>
        <authorList>
            <consortium name="The Broad Institute Genome Sequencing Platform"/>
            <person name="Russ C."/>
            <person name="Cuomo C."/>
            <person name="Young S.K."/>
            <person name="Zeng Q."/>
            <person name="Gargeya S."/>
            <person name="Alvarado L."/>
            <person name="Berlin A."/>
            <person name="Chapman S.B."/>
            <person name="Chen Z."/>
            <person name="Freedman E."/>
            <person name="Gellesch M."/>
            <person name="Goldberg J."/>
            <person name="Griggs A."/>
            <person name="Gujja S."/>
            <person name="Heilman E."/>
            <person name="Heiman D."/>
            <person name="Howarth C."/>
            <person name="Mehta T."/>
            <person name="Neiman D."/>
            <person name="Pearson M."/>
            <person name="Roberts A."/>
            <person name="Saif S."/>
            <person name="Shea T."/>
            <person name="Shenoy N."/>
            <person name="Sisk P."/>
            <person name="Stolte C."/>
            <person name="Sykes S."/>
            <person name="White J."/>
            <person name="Yandava C."/>
            <person name="Burger G."/>
            <person name="Gray M.W."/>
            <person name="Holland P.W.H."/>
            <person name="King N."/>
            <person name="Lang F.B.F."/>
            <person name="Roger A.J."/>
            <person name="Ruiz-Trillo I."/>
            <person name="Haas B."/>
            <person name="Nusbaum C."/>
            <person name="Birren B."/>
        </authorList>
    </citation>
    <scope>NUCLEOTIDE SEQUENCE [LARGE SCALE GENOMIC DNA]</scope>
    <source>
        <strain evidence="1 2">JP610</strain>
    </source>
</reference>
<feature type="non-terminal residue" evidence="1">
    <location>
        <position position="117"/>
    </location>
</feature>
<dbReference type="EMBL" id="KQ248280">
    <property type="protein sequence ID" value="KNC71694.1"/>
    <property type="molecule type" value="Genomic_DNA"/>
</dbReference>
<accession>A0A0L0F521</accession>
<keyword evidence="2" id="KW-1185">Reference proteome</keyword>
<sequence>IPIPWLGYKDPVRVCLSCNIKLDEYKTVREVVILRRTQTVQVYNVVEYGRRYYRTLVFTTDSRYGLYTMPPRYIPTEPWTRADRLAACENVEHLRLLQPSSSLVVMRNFDAETTKHQ</sequence>
<dbReference type="AlphaFoldDB" id="A0A0L0F521"/>
<gene>
    <name evidence="1" type="ORF">SARC_15764</name>
</gene>
<protein>
    <submittedName>
        <fullName evidence="1">Uncharacterized protein</fullName>
    </submittedName>
</protein>
<dbReference type="Proteomes" id="UP000054560">
    <property type="component" value="Unassembled WGS sequence"/>
</dbReference>
<dbReference type="GeneID" id="25916268"/>
<feature type="non-terminal residue" evidence="1">
    <location>
        <position position="1"/>
    </location>
</feature>
<proteinExistence type="predicted"/>
<dbReference type="OrthoDB" id="435071at2759"/>
<name>A0A0L0F521_9EUKA</name>
<evidence type="ECO:0000313" key="1">
    <source>
        <dbReference type="EMBL" id="KNC71694.1"/>
    </source>
</evidence>
<organism evidence="1 2">
    <name type="scientific">Sphaeroforma arctica JP610</name>
    <dbReference type="NCBI Taxonomy" id="667725"/>
    <lineage>
        <taxon>Eukaryota</taxon>
        <taxon>Ichthyosporea</taxon>
        <taxon>Ichthyophonida</taxon>
        <taxon>Sphaeroforma</taxon>
    </lineage>
</organism>